<proteinExistence type="predicted"/>
<dbReference type="PANTHER" id="PTHR33446:SF2">
    <property type="entry name" value="PROTEIN TONB"/>
    <property type="match status" value="1"/>
</dbReference>
<keyword evidence="1" id="KW-1133">Transmembrane helix</keyword>
<evidence type="ECO:0000313" key="3">
    <source>
        <dbReference type="EMBL" id="AWG21561.1"/>
    </source>
</evidence>
<dbReference type="GO" id="GO:0098797">
    <property type="term" value="C:plasma membrane protein complex"/>
    <property type="evidence" value="ECO:0007669"/>
    <property type="project" value="TreeGrafter"/>
</dbReference>
<dbReference type="PANTHER" id="PTHR33446">
    <property type="entry name" value="PROTEIN TONB-RELATED"/>
    <property type="match status" value="1"/>
</dbReference>
<dbReference type="RefSeq" id="WP_108740499.1">
    <property type="nucleotide sequence ID" value="NZ_CP020918.1"/>
</dbReference>
<protein>
    <recommendedName>
        <fullName evidence="2">TonB C-terminal domain-containing protein</fullName>
    </recommendedName>
</protein>
<dbReference type="EMBL" id="CP020918">
    <property type="protein sequence ID" value="AWG21561.1"/>
    <property type="molecule type" value="Genomic_DNA"/>
</dbReference>
<name>A0A2S1LCX4_9FLAO</name>
<evidence type="ECO:0000259" key="2">
    <source>
        <dbReference type="Pfam" id="PF03544"/>
    </source>
</evidence>
<keyword evidence="4" id="KW-1185">Reference proteome</keyword>
<dbReference type="GO" id="GO:0055085">
    <property type="term" value="P:transmembrane transport"/>
    <property type="evidence" value="ECO:0007669"/>
    <property type="project" value="InterPro"/>
</dbReference>
<sequence>MSKSSIYESNWINLVFENRNKEYGAFQLRQESAKTSFMALLISISICALVFAVPKVLQSFDLLLNDPVEIAPPTIDRPIIPVRFTPPPTEVQPEAKAIVPKVKPQVVTEKIVAKSLAHPIVVQADLATADVPKTDLIPTSSIDPNAIIGDKPTIYKGATTPEATGTTTSPGYGDKIATTAALDKLPAFPGGIEKFYNYVGRTFETPEINEEKMVRIMVYFVVEKDGSMTDIQVKNNPGYGLDKEAIRVLKSLKTKWTPGIINKEPVRTAYSMPISVQMY</sequence>
<evidence type="ECO:0000313" key="4">
    <source>
        <dbReference type="Proteomes" id="UP000244527"/>
    </source>
</evidence>
<evidence type="ECO:0000256" key="1">
    <source>
        <dbReference type="SAM" id="Phobius"/>
    </source>
</evidence>
<reference evidence="3 4" key="1">
    <citation type="submission" date="2017-04" db="EMBL/GenBank/DDBJ databases">
        <title>Compelte genome sequence of WV33.</title>
        <authorList>
            <person name="Lee P.C."/>
        </authorList>
    </citation>
    <scope>NUCLEOTIDE SEQUENCE [LARGE SCALE GENOMIC DNA]</scope>
    <source>
        <strain evidence="3 4">WV33</strain>
    </source>
</reference>
<dbReference type="InterPro" id="IPR051045">
    <property type="entry name" value="TonB-dependent_transducer"/>
</dbReference>
<dbReference type="GO" id="GO:0031992">
    <property type="term" value="F:energy transducer activity"/>
    <property type="evidence" value="ECO:0007669"/>
    <property type="project" value="TreeGrafter"/>
</dbReference>
<dbReference type="Proteomes" id="UP000244527">
    <property type="component" value="Chromosome"/>
</dbReference>
<dbReference type="SUPFAM" id="SSF74653">
    <property type="entry name" value="TolA/TonB C-terminal domain"/>
    <property type="match status" value="1"/>
</dbReference>
<organism evidence="3 4">
    <name type="scientific">Flavobacterium faecale</name>
    <dbReference type="NCBI Taxonomy" id="1355330"/>
    <lineage>
        <taxon>Bacteria</taxon>
        <taxon>Pseudomonadati</taxon>
        <taxon>Bacteroidota</taxon>
        <taxon>Flavobacteriia</taxon>
        <taxon>Flavobacteriales</taxon>
        <taxon>Flavobacteriaceae</taxon>
        <taxon>Flavobacterium</taxon>
    </lineage>
</organism>
<feature type="domain" description="TonB C-terminal" evidence="2">
    <location>
        <begin position="215"/>
        <end position="274"/>
    </location>
</feature>
<dbReference type="KEGG" id="ffa:FFWV33_08470"/>
<feature type="transmembrane region" description="Helical" evidence="1">
    <location>
        <begin position="37"/>
        <end position="57"/>
    </location>
</feature>
<accession>A0A2S1LCX4</accession>
<dbReference type="Pfam" id="PF03544">
    <property type="entry name" value="TonB_C"/>
    <property type="match status" value="1"/>
</dbReference>
<dbReference type="InterPro" id="IPR037682">
    <property type="entry name" value="TonB_C"/>
</dbReference>
<dbReference type="Gene3D" id="3.30.1150.10">
    <property type="match status" value="1"/>
</dbReference>
<dbReference type="AlphaFoldDB" id="A0A2S1LCX4"/>
<dbReference type="OrthoDB" id="1095452at2"/>
<gene>
    <name evidence="3" type="ORF">FFWV33_08470</name>
</gene>
<keyword evidence="1" id="KW-0472">Membrane</keyword>
<keyword evidence="1" id="KW-0812">Transmembrane</keyword>